<evidence type="ECO:0000256" key="1">
    <source>
        <dbReference type="SAM" id="MobiDB-lite"/>
    </source>
</evidence>
<proteinExistence type="predicted"/>
<feature type="compositionally biased region" description="Acidic residues" evidence="1">
    <location>
        <begin position="180"/>
        <end position="195"/>
    </location>
</feature>
<evidence type="ECO:0000313" key="2">
    <source>
        <dbReference type="EMBL" id="KAK7238564.1"/>
    </source>
</evidence>
<organism evidence="2 3">
    <name type="scientific">Aureococcus anophagefferens</name>
    <name type="common">Harmful bloom alga</name>
    <dbReference type="NCBI Taxonomy" id="44056"/>
    <lineage>
        <taxon>Eukaryota</taxon>
        <taxon>Sar</taxon>
        <taxon>Stramenopiles</taxon>
        <taxon>Ochrophyta</taxon>
        <taxon>Pelagophyceae</taxon>
        <taxon>Pelagomonadales</taxon>
        <taxon>Pelagomonadaceae</taxon>
        <taxon>Aureococcus</taxon>
    </lineage>
</organism>
<feature type="compositionally biased region" description="Low complexity" evidence="1">
    <location>
        <begin position="36"/>
        <end position="50"/>
    </location>
</feature>
<comment type="caution">
    <text evidence="2">The sequence shown here is derived from an EMBL/GenBank/DDBJ whole genome shotgun (WGS) entry which is preliminary data.</text>
</comment>
<accession>A0ABR1FTS4</accession>
<evidence type="ECO:0000313" key="3">
    <source>
        <dbReference type="Proteomes" id="UP001363151"/>
    </source>
</evidence>
<protein>
    <recommendedName>
        <fullName evidence="4">Eukaryotic translation initiation factor 3 30 kDa subunit</fullName>
    </recommendedName>
</protein>
<feature type="compositionally biased region" description="Acidic residues" evidence="1">
    <location>
        <begin position="1"/>
        <end position="12"/>
    </location>
</feature>
<evidence type="ECO:0008006" key="4">
    <source>
        <dbReference type="Google" id="ProtNLM"/>
    </source>
</evidence>
<keyword evidence="3" id="KW-1185">Reference proteome</keyword>
<name>A0ABR1FTS4_AURAN</name>
<feature type="region of interest" description="Disordered" evidence="1">
    <location>
        <begin position="147"/>
        <end position="195"/>
    </location>
</feature>
<dbReference type="EMBL" id="JBBJCI010000229">
    <property type="protein sequence ID" value="KAK7238564.1"/>
    <property type="molecule type" value="Genomic_DNA"/>
</dbReference>
<gene>
    <name evidence="2" type="ORF">SO694_00020058</name>
</gene>
<reference evidence="2 3" key="1">
    <citation type="submission" date="2024-03" db="EMBL/GenBank/DDBJ databases">
        <title>Aureococcus anophagefferens CCMP1851 and Kratosvirus quantuckense: Draft genome of a second virus-susceptible host strain in the model system.</title>
        <authorList>
            <person name="Chase E."/>
            <person name="Truchon A.R."/>
            <person name="Schepens W."/>
            <person name="Wilhelm S.W."/>
        </authorList>
    </citation>
    <scope>NUCLEOTIDE SEQUENCE [LARGE SCALE GENOMIC DNA]</scope>
    <source>
        <strain evidence="2 3">CCMP1851</strain>
    </source>
</reference>
<feature type="compositionally biased region" description="Basic and acidic residues" evidence="1">
    <location>
        <begin position="163"/>
        <end position="175"/>
    </location>
</feature>
<feature type="compositionally biased region" description="Acidic residues" evidence="1">
    <location>
        <begin position="25"/>
        <end position="35"/>
    </location>
</feature>
<feature type="region of interest" description="Disordered" evidence="1">
    <location>
        <begin position="1"/>
        <end position="70"/>
    </location>
</feature>
<sequence length="195" mass="22123">MGDSWEDFDDDDVKLPGAAVAPAAWDDEEEEDEIETVAAPQQSSAKAAARAPRRPASARRRTRAAREPAEVDPNMVSIKLEDLKDHLKLVTTLGERFKECKSKDNHVFMFVKEFLKVNDAKFTSADLADLIILLTNNKKAKDLLIEKPTESNKTKKSKKKSKKEQLEQNKKHADLFGEAEAGEYDNYEDQYDDFF</sequence>
<feature type="compositionally biased region" description="Basic residues" evidence="1">
    <location>
        <begin position="51"/>
        <end position="63"/>
    </location>
</feature>
<dbReference type="Proteomes" id="UP001363151">
    <property type="component" value="Unassembled WGS sequence"/>
</dbReference>